<name>X1JX44_9ZZZZ</name>
<evidence type="ECO:0000313" key="2">
    <source>
        <dbReference type="EMBL" id="GAH99306.1"/>
    </source>
</evidence>
<feature type="transmembrane region" description="Helical" evidence="1">
    <location>
        <begin position="6"/>
        <end position="35"/>
    </location>
</feature>
<accession>X1JX44</accession>
<organism evidence="2">
    <name type="scientific">marine sediment metagenome</name>
    <dbReference type="NCBI Taxonomy" id="412755"/>
    <lineage>
        <taxon>unclassified sequences</taxon>
        <taxon>metagenomes</taxon>
        <taxon>ecological metagenomes</taxon>
    </lineage>
</organism>
<evidence type="ECO:0000256" key="1">
    <source>
        <dbReference type="SAM" id="Phobius"/>
    </source>
</evidence>
<comment type="caution">
    <text evidence="2">The sequence shown here is derived from an EMBL/GenBank/DDBJ whole genome shotgun (WGS) entry which is preliminary data.</text>
</comment>
<keyword evidence="1" id="KW-0472">Membrane</keyword>
<dbReference type="EMBL" id="BARU01047437">
    <property type="protein sequence ID" value="GAH99306.1"/>
    <property type="molecule type" value="Genomic_DNA"/>
</dbReference>
<reference evidence="2" key="1">
    <citation type="journal article" date="2014" name="Front. Microbiol.">
        <title>High frequency of phylogenetically diverse reductive dehalogenase-homologous genes in deep subseafloor sedimentary metagenomes.</title>
        <authorList>
            <person name="Kawai M."/>
            <person name="Futagami T."/>
            <person name="Toyoda A."/>
            <person name="Takaki Y."/>
            <person name="Nishi S."/>
            <person name="Hori S."/>
            <person name="Arai W."/>
            <person name="Tsubouchi T."/>
            <person name="Morono Y."/>
            <person name="Uchiyama I."/>
            <person name="Ito T."/>
            <person name="Fujiyama A."/>
            <person name="Inagaki F."/>
            <person name="Takami H."/>
        </authorList>
    </citation>
    <scope>NUCLEOTIDE SEQUENCE</scope>
    <source>
        <strain evidence="2">Expedition CK06-06</strain>
    </source>
</reference>
<gene>
    <name evidence="2" type="ORF">S03H2_71084</name>
</gene>
<keyword evidence="1" id="KW-1133">Transmembrane helix</keyword>
<protein>
    <submittedName>
        <fullName evidence="2">Uncharacterized protein</fullName>
    </submittedName>
</protein>
<dbReference type="AlphaFoldDB" id="X1JX44"/>
<feature type="non-terminal residue" evidence="2">
    <location>
        <position position="1"/>
    </location>
</feature>
<sequence length="65" mass="7662">YYWIVNLGYLIGIITGTFIFTKKLLNIHGITLISIKMKRKDRKIKKLKGEKEELEMLLKEKSKPP</sequence>
<proteinExistence type="predicted"/>
<keyword evidence="1" id="KW-0812">Transmembrane</keyword>